<organism evidence="4 5">
    <name type="scientific">Streptomyces auratus AGR0001</name>
    <dbReference type="NCBI Taxonomy" id="1160718"/>
    <lineage>
        <taxon>Bacteria</taxon>
        <taxon>Bacillati</taxon>
        <taxon>Actinomycetota</taxon>
        <taxon>Actinomycetes</taxon>
        <taxon>Kitasatosporales</taxon>
        <taxon>Streptomycetaceae</taxon>
        <taxon>Streptomyces</taxon>
    </lineage>
</organism>
<gene>
    <name evidence="4" type="primary">bla</name>
    <name evidence="4" type="ORF">SU9_030805</name>
</gene>
<evidence type="ECO:0000313" key="5">
    <source>
        <dbReference type="Proteomes" id="UP000009036"/>
    </source>
</evidence>
<dbReference type="GO" id="GO:0046677">
    <property type="term" value="P:response to antibiotic"/>
    <property type="evidence" value="ECO:0007669"/>
    <property type="project" value="InterPro"/>
</dbReference>
<evidence type="ECO:0000256" key="2">
    <source>
        <dbReference type="ARBA" id="ARBA00030171"/>
    </source>
</evidence>
<name>A0A8B1NWX7_9ACTN</name>
<accession>A0A8B1NWX7</accession>
<dbReference type="InterPro" id="IPR045155">
    <property type="entry name" value="Beta-lactam_cat"/>
</dbReference>
<dbReference type="InterPro" id="IPR012338">
    <property type="entry name" value="Beta-lactam/transpept-like"/>
</dbReference>
<dbReference type="EMBL" id="CP072931">
    <property type="protein sequence ID" value="QTZ95306.1"/>
    <property type="molecule type" value="Genomic_DNA"/>
</dbReference>
<dbReference type="PANTHER" id="PTHR35333">
    <property type="entry name" value="BETA-LACTAMASE"/>
    <property type="match status" value="1"/>
</dbReference>
<dbReference type="PROSITE" id="PS51318">
    <property type="entry name" value="TAT"/>
    <property type="match status" value="1"/>
</dbReference>
<dbReference type="SUPFAM" id="SSF56601">
    <property type="entry name" value="beta-lactamase/transpeptidase-like"/>
    <property type="match status" value="1"/>
</dbReference>
<protein>
    <recommendedName>
        <fullName evidence="1">Beta-lactamase</fullName>
    </recommendedName>
    <alternativeName>
        <fullName evidence="2">Penicillinase</fullName>
    </alternativeName>
</protein>
<reference evidence="4" key="1">
    <citation type="journal article" date="2012" name="J. Bacteriol.">
        <title>Genome Sequence of Streptomyces auratus Strain AGR0001, a Phoslactomycin-Producing Actinomycete.</title>
        <authorList>
            <person name="Han X."/>
            <person name="Li M."/>
            <person name="Ding Z."/>
            <person name="Zhao J."/>
            <person name="Ji K."/>
            <person name="Wen M."/>
            <person name="Lu T."/>
        </authorList>
    </citation>
    <scope>NUCLEOTIDE SEQUENCE</scope>
    <source>
        <strain evidence="4">AGR0001</strain>
    </source>
</reference>
<dbReference type="AlphaFoldDB" id="A0A8B1NWX7"/>
<dbReference type="InterPro" id="IPR006311">
    <property type="entry name" value="TAT_signal"/>
</dbReference>
<dbReference type="Proteomes" id="UP000009036">
    <property type="component" value="Chromosome"/>
</dbReference>
<dbReference type="Gene3D" id="3.40.710.10">
    <property type="entry name" value="DD-peptidase/beta-lactamase superfamily"/>
    <property type="match status" value="1"/>
</dbReference>
<keyword evidence="5" id="KW-1185">Reference proteome</keyword>
<evidence type="ECO:0000256" key="1">
    <source>
        <dbReference type="ARBA" id="ARBA00018879"/>
    </source>
</evidence>
<dbReference type="GO" id="GO:0008800">
    <property type="term" value="F:beta-lactamase activity"/>
    <property type="evidence" value="ECO:0007669"/>
    <property type="project" value="InterPro"/>
</dbReference>
<sequence>MTVPATGSNTSRRTVLALGTGAVLAVAVPRSGSAYASAPHADELSRRLADLEQQHSARLGVFAHNTATGRSVLHRADERFPMCSLFKTLAAAAVLRDLDHHGEFLAKRIRYTTKDVRDAGYAPVTGTPENLARGMTVADLCAAAISYSDNAAGNLLLRELGGPTAITRFCRSIGDGTTRLDRCEPDLNSAEPSRITDTTSPRAIGQTYARLTLGTALTPKDRKRLTGWLRATTTSGEKFRAGLPSDWAVADKTAGGKYGTNHDVGLTWPPSRSPIVMAVLTTKREPDATADNPLVAKTAALLAKALT</sequence>
<dbReference type="GO" id="GO:0030655">
    <property type="term" value="P:beta-lactam antibiotic catabolic process"/>
    <property type="evidence" value="ECO:0007669"/>
    <property type="project" value="InterPro"/>
</dbReference>
<reference evidence="4" key="2">
    <citation type="submission" date="2021-04" db="EMBL/GenBank/DDBJ databases">
        <authorList>
            <person name="Wen M.-L."/>
            <person name="Han X.-L."/>
            <person name="Xiong J."/>
        </authorList>
    </citation>
    <scope>NUCLEOTIDE SEQUENCE</scope>
    <source>
        <strain evidence="4">AGR0001</strain>
    </source>
</reference>
<dbReference type="InterPro" id="IPR000871">
    <property type="entry name" value="Beta-lactam_class-A"/>
</dbReference>
<dbReference type="PANTHER" id="PTHR35333:SF3">
    <property type="entry name" value="BETA-LACTAMASE-TYPE TRANSPEPTIDASE FOLD CONTAINING PROTEIN"/>
    <property type="match status" value="1"/>
</dbReference>
<dbReference type="KEGG" id="sauh:SU9_030805"/>
<dbReference type="Pfam" id="PF13354">
    <property type="entry name" value="Beta-lactamase2"/>
    <property type="match status" value="1"/>
</dbReference>
<feature type="domain" description="Beta-lactamase class A catalytic" evidence="3">
    <location>
        <begin position="60"/>
        <end position="281"/>
    </location>
</feature>
<dbReference type="PRINTS" id="PR00118">
    <property type="entry name" value="BLACTAMASEA"/>
</dbReference>
<evidence type="ECO:0000313" key="4">
    <source>
        <dbReference type="EMBL" id="QTZ95306.1"/>
    </source>
</evidence>
<dbReference type="NCBIfam" id="NF033103">
    <property type="entry name" value="bla_class_A"/>
    <property type="match status" value="1"/>
</dbReference>
<evidence type="ECO:0000259" key="3">
    <source>
        <dbReference type="Pfam" id="PF13354"/>
    </source>
</evidence>
<proteinExistence type="predicted"/>